<dbReference type="InterPro" id="IPR006616">
    <property type="entry name" value="DM9_repeat"/>
</dbReference>
<feature type="signal peptide" evidence="1">
    <location>
        <begin position="1"/>
        <end position="17"/>
    </location>
</feature>
<dbReference type="Proteomes" id="UP001152320">
    <property type="component" value="Chromosome 23"/>
</dbReference>
<reference evidence="2" key="1">
    <citation type="submission" date="2021-10" db="EMBL/GenBank/DDBJ databases">
        <title>Tropical sea cucumber genome reveals ecological adaptation and Cuvierian tubules defense mechanism.</title>
        <authorList>
            <person name="Chen T."/>
        </authorList>
    </citation>
    <scope>NUCLEOTIDE SEQUENCE</scope>
    <source>
        <strain evidence="2">Nanhai2018</strain>
        <tissue evidence="2">Muscle</tissue>
    </source>
</reference>
<feature type="chain" id="PRO_5040358661" evidence="1">
    <location>
        <begin position="18"/>
        <end position="340"/>
    </location>
</feature>
<dbReference type="Gene3D" id="2.170.15.10">
    <property type="entry name" value="Proaerolysin, chain A, domain 3"/>
    <property type="match status" value="1"/>
</dbReference>
<dbReference type="AlphaFoldDB" id="A0A9Q0YDU7"/>
<evidence type="ECO:0000313" key="2">
    <source>
        <dbReference type="EMBL" id="KAJ8019530.1"/>
    </source>
</evidence>
<keyword evidence="3" id="KW-1185">Reference proteome</keyword>
<proteinExistence type="predicted"/>
<dbReference type="OrthoDB" id="1925699at2759"/>
<dbReference type="EMBL" id="JAIZAY010000023">
    <property type="protein sequence ID" value="KAJ8019530.1"/>
    <property type="molecule type" value="Genomic_DNA"/>
</dbReference>
<comment type="caution">
    <text evidence="2">The sequence shown here is derived from an EMBL/GenBank/DDBJ whole genome shotgun (WGS) entry which is preliminary data.</text>
</comment>
<protein>
    <submittedName>
        <fullName evidence="2">Natterin-3</fullName>
    </submittedName>
</protein>
<dbReference type="PANTHER" id="PTHR31649:SF1">
    <property type="entry name" value="FARNESOIC ACID O-METHYL TRANSFERASE DOMAIN-CONTAINING PROTEIN"/>
    <property type="match status" value="1"/>
</dbReference>
<name>A0A9Q0YDU7_HOLLE</name>
<gene>
    <name evidence="2" type="ORF">HOLleu_41164</name>
</gene>
<evidence type="ECO:0000256" key="1">
    <source>
        <dbReference type="SAM" id="SignalP"/>
    </source>
</evidence>
<evidence type="ECO:0000313" key="3">
    <source>
        <dbReference type="Proteomes" id="UP001152320"/>
    </source>
</evidence>
<organism evidence="2 3">
    <name type="scientific">Holothuria leucospilota</name>
    <name type="common">Black long sea cucumber</name>
    <name type="synonym">Mertensiothuria leucospilota</name>
    <dbReference type="NCBI Taxonomy" id="206669"/>
    <lineage>
        <taxon>Eukaryota</taxon>
        <taxon>Metazoa</taxon>
        <taxon>Echinodermata</taxon>
        <taxon>Eleutherozoa</taxon>
        <taxon>Echinozoa</taxon>
        <taxon>Holothuroidea</taxon>
        <taxon>Aspidochirotacea</taxon>
        <taxon>Aspidochirotida</taxon>
        <taxon>Holothuriidae</taxon>
        <taxon>Holothuria</taxon>
    </lineage>
</organism>
<dbReference type="SMART" id="SM00696">
    <property type="entry name" value="DM9"/>
    <property type="match status" value="1"/>
</dbReference>
<dbReference type="SUPFAM" id="SSF56973">
    <property type="entry name" value="Aerolisin/ETX pore-forming domain"/>
    <property type="match status" value="1"/>
</dbReference>
<dbReference type="Pfam" id="PF11901">
    <property type="entry name" value="DM9"/>
    <property type="match status" value="1"/>
</dbReference>
<sequence>MFLRCLVVFGLSALIHCQEWVSDSFGNVPQYAFIGGDEDGYSTYVCKYSFYGEPGTGKVNRNLGSCKVAWGDNAYSNTHYDVLTYPPWATYTLHWETGYGKGNVPPGTVSIGAGIYVGRYKRDGHYVPGKIVSEDNGFFYTYEGRRYWAKKGYEPLVMKPRPISHYEIFNVVYDLDRATQTISPDSLYMAQKEVKNASPYPMSSTVSLEYTKTSSHSWKMAGSYKLERGKKTKVRAGVPRFGGAKHTWYEDETYTYSFKYGEDFTHTMKTSHEVTVRQPRFSDLYVSMTYKEAVVNVPFLATVKIVFSDNAGSYHFYSVSGVYDDIHQTSFETHVDDALP</sequence>
<keyword evidence="1" id="KW-0732">Signal</keyword>
<accession>A0A9Q0YDU7</accession>
<dbReference type="PANTHER" id="PTHR31649">
    <property type="entry name" value="AGAP009604-PA"/>
    <property type="match status" value="1"/>
</dbReference>